<dbReference type="SUPFAM" id="SSF54928">
    <property type="entry name" value="RNA-binding domain, RBD"/>
    <property type="match status" value="1"/>
</dbReference>
<dbReference type="SMART" id="SM00360">
    <property type="entry name" value="RRM"/>
    <property type="match status" value="2"/>
</dbReference>
<dbReference type="RefSeq" id="XP_027773748.1">
    <property type="nucleotide sequence ID" value="XM_027917947.1"/>
</dbReference>
<dbReference type="PANTHER" id="PTHR10501">
    <property type="entry name" value="U1 SMALL NUCLEAR RIBONUCLEOPROTEIN A/U2 SMALL NUCLEAR RIBONUCLEOPROTEIN B"/>
    <property type="match status" value="1"/>
</dbReference>
<dbReference type="CDD" id="cd21618">
    <property type="entry name" value="RRM_AtNSRA_like"/>
    <property type="match status" value="2"/>
</dbReference>
<evidence type="ECO:0000313" key="4">
    <source>
        <dbReference type="Proteomes" id="UP000694930"/>
    </source>
</evidence>
<dbReference type="InterPro" id="IPR012677">
    <property type="entry name" value="Nucleotide-bd_a/b_plait_sf"/>
</dbReference>
<dbReference type="Proteomes" id="UP000694930">
    <property type="component" value="Chromosome 6"/>
</dbReference>
<keyword evidence="4" id="KW-1185">Reference proteome</keyword>
<name>A0ABM1VDD0_SOLPN</name>
<reference evidence="5" key="2">
    <citation type="submission" date="2025-08" db="UniProtKB">
        <authorList>
            <consortium name="RefSeq"/>
        </authorList>
    </citation>
    <scope>IDENTIFICATION</scope>
</reference>
<evidence type="ECO:0000259" key="3">
    <source>
        <dbReference type="PROSITE" id="PS50102"/>
    </source>
</evidence>
<feature type="domain" description="RRM" evidence="3">
    <location>
        <begin position="122"/>
        <end position="208"/>
    </location>
</feature>
<dbReference type="InterPro" id="IPR035979">
    <property type="entry name" value="RBD_domain_sf"/>
</dbReference>
<proteinExistence type="predicted"/>
<evidence type="ECO:0000256" key="2">
    <source>
        <dbReference type="PROSITE-ProRule" id="PRU00176"/>
    </source>
</evidence>
<protein>
    <submittedName>
        <fullName evidence="5">RNA-binding protein 1-like</fullName>
    </submittedName>
</protein>
<evidence type="ECO:0000313" key="5">
    <source>
        <dbReference type="RefSeq" id="XP_027773748.1"/>
    </source>
</evidence>
<dbReference type="GeneID" id="107021898"/>
<dbReference type="InterPro" id="IPR000504">
    <property type="entry name" value="RRM_dom"/>
</dbReference>
<reference evidence="4" key="1">
    <citation type="journal article" date="2014" name="Nat. Genet.">
        <title>The genome of the stress-tolerant wild tomato species Solanum pennellii.</title>
        <authorList>
            <person name="Bolger A."/>
            <person name="Scossa F."/>
            <person name="Bolger M.E."/>
            <person name="Lanz C."/>
            <person name="Maumus F."/>
            <person name="Tohge T."/>
            <person name="Quesneville H."/>
            <person name="Alseekh S."/>
            <person name="Sorensen I."/>
            <person name="Lichtenstein G."/>
            <person name="Fich E.A."/>
            <person name="Conte M."/>
            <person name="Keller H."/>
            <person name="Schneeberger K."/>
            <person name="Schwacke R."/>
            <person name="Ofner I."/>
            <person name="Vrebalov J."/>
            <person name="Xu Y."/>
            <person name="Osorio S."/>
            <person name="Aflitos S.A."/>
            <person name="Schijlen E."/>
            <person name="Jimenez-Gomez J.M."/>
            <person name="Ryngajllo M."/>
            <person name="Kimura S."/>
            <person name="Kumar R."/>
            <person name="Koenig D."/>
            <person name="Headland L.R."/>
            <person name="Maloof J.N."/>
            <person name="Sinha N."/>
            <person name="van Ham R.C."/>
            <person name="Lankhorst R.K."/>
            <person name="Mao L."/>
            <person name="Vogel A."/>
            <person name="Arsova B."/>
            <person name="Panstruga R."/>
            <person name="Fei Z."/>
            <person name="Rose J.K."/>
            <person name="Zamir D."/>
            <person name="Carrari F."/>
            <person name="Giovannoni J.J."/>
            <person name="Weigel D."/>
            <person name="Usadel B."/>
            <person name="Fernie A.R."/>
        </authorList>
    </citation>
    <scope>NUCLEOTIDE SEQUENCE [LARGE SCALE GENOMIC DNA]</scope>
    <source>
        <strain evidence="4">cv. LA0716</strain>
    </source>
</reference>
<sequence length="218" mass="23947">MAVGAYRKDTNTIQLEVMSPDVTPLFLEIPLNEYEAPKDILPPNASSTLYVEGLPEDCTTREVAHIFRHFGGYKEVRLVPKPSIYPGANTLILCFVDFLSPLHAAVAMDALQEDMLPPNASSTLYVEGLPEDCTTREVAHIFRHFGGYKEVRLVPEPSIYPGVNTLIHCFVDFVSPLDAAAAMDALQGYKFDLDEHDSGNLMLQFARNPGVTSAGGDC</sequence>
<accession>A0ABM1VDD0</accession>
<organism evidence="4 5">
    <name type="scientific">Solanum pennellii</name>
    <name type="common">Tomato</name>
    <name type="synonym">Lycopersicon pennellii</name>
    <dbReference type="NCBI Taxonomy" id="28526"/>
    <lineage>
        <taxon>Eukaryota</taxon>
        <taxon>Viridiplantae</taxon>
        <taxon>Streptophyta</taxon>
        <taxon>Embryophyta</taxon>
        <taxon>Tracheophyta</taxon>
        <taxon>Spermatophyta</taxon>
        <taxon>Magnoliopsida</taxon>
        <taxon>eudicotyledons</taxon>
        <taxon>Gunneridae</taxon>
        <taxon>Pentapetalae</taxon>
        <taxon>asterids</taxon>
        <taxon>lamiids</taxon>
        <taxon>Solanales</taxon>
        <taxon>Solanaceae</taxon>
        <taxon>Solanoideae</taxon>
        <taxon>Solaneae</taxon>
        <taxon>Solanum</taxon>
        <taxon>Solanum subgen. Lycopersicon</taxon>
    </lineage>
</organism>
<dbReference type="PROSITE" id="PS50102">
    <property type="entry name" value="RRM"/>
    <property type="match status" value="2"/>
</dbReference>
<keyword evidence="1 2" id="KW-0694">RNA-binding</keyword>
<feature type="domain" description="RRM" evidence="3">
    <location>
        <begin position="47"/>
        <end position="131"/>
    </location>
</feature>
<gene>
    <name evidence="5" type="primary">LOC107021898</name>
</gene>
<evidence type="ECO:0000256" key="1">
    <source>
        <dbReference type="ARBA" id="ARBA00022884"/>
    </source>
</evidence>
<dbReference type="Gene3D" id="3.30.70.330">
    <property type="match status" value="2"/>
</dbReference>
<dbReference type="Pfam" id="PF00076">
    <property type="entry name" value="RRM_1"/>
    <property type="match status" value="2"/>
</dbReference>